<dbReference type="Gramene" id="GBG78921">
    <property type="protein sequence ID" value="GBG78921"/>
    <property type="gene ID" value="CBR_g28636"/>
</dbReference>
<keyword evidence="4" id="KW-1185">Reference proteome</keyword>
<feature type="compositionally biased region" description="Basic and acidic residues" evidence="1">
    <location>
        <begin position="558"/>
        <end position="568"/>
    </location>
</feature>
<dbReference type="AlphaFoldDB" id="A0A388L9E0"/>
<dbReference type="GO" id="GO:0015074">
    <property type="term" value="P:DNA integration"/>
    <property type="evidence" value="ECO:0007669"/>
    <property type="project" value="InterPro"/>
</dbReference>
<feature type="region of interest" description="Disordered" evidence="1">
    <location>
        <begin position="398"/>
        <end position="483"/>
    </location>
</feature>
<evidence type="ECO:0000313" key="3">
    <source>
        <dbReference type="EMBL" id="GBG78921.1"/>
    </source>
</evidence>
<reference evidence="3 4" key="1">
    <citation type="journal article" date="2018" name="Cell">
        <title>The Chara Genome: Secondary Complexity and Implications for Plant Terrestrialization.</title>
        <authorList>
            <person name="Nishiyama T."/>
            <person name="Sakayama H."/>
            <person name="Vries J.D."/>
            <person name="Buschmann H."/>
            <person name="Saint-Marcoux D."/>
            <person name="Ullrich K.K."/>
            <person name="Haas F.B."/>
            <person name="Vanderstraeten L."/>
            <person name="Becker D."/>
            <person name="Lang D."/>
            <person name="Vosolsobe S."/>
            <person name="Rombauts S."/>
            <person name="Wilhelmsson P.K.I."/>
            <person name="Janitza P."/>
            <person name="Kern R."/>
            <person name="Heyl A."/>
            <person name="Rumpler F."/>
            <person name="Villalobos L.I.A.C."/>
            <person name="Clay J.M."/>
            <person name="Skokan R."/>
            <person name="Toyoda A."/>
            <person name="Suzuki Y."/>
            <person name="Kagoshima H."/>
            <person name="Schijlen E."/>
            <person name="Tajeshwar N."/>
            <person name="Catarino B."/>
            <person name="Hetherington A.J."/>
            <person name="Saltykova A."/>
            <person name="Bonnot C."/>
            <person name="Breuninger H."/>
            <person name="Symeonidi A."/>
            <person name="Radhakrishnan G.V."/>
            <person name="Van Nieuwerburgh F."/>
            <person name="Deforce D."/>
            <person name="Chang C."/>
            <person name="Karol K.G."/>
            <person name="Hedrich R."/>
            <person name="Ulvskov P."/>
            <person name="Glockner G."/>
            <person name="Delwiche C.F."/>
            <person name="Petrasek J."/>
            <person name="Van de Peer Y."/>
            <person name="Friml J."/>
            <person name="Beilby M."/>
            <person name="Dolan L."/>
            <person name="Kohara Y."/>
            <person name="Sugano S."/>
            <person name="Fujiyama A."/>
            <person name="Delaux P.-M."/>
            <person name="Quint M."/>
            <person name="TheiBen G."/>
            <person name="Hagemann M."/>
            <person name="Harholt J."/>
            <person name="Dunand C."/>
            <person name="Zachgo S."/>
            <person name="Langdale J."/>
            <person name="Maumus F."/>
            <person name="Straeten D.V.D."/>
            <person name="Gould S.B."/>
            <person name="Rensing S.A."/>
        </authorList>
    </citation>
    <scope>NUCLEOTIDE SEQUENCE [LARGE SCALE GENOMIC DNA]</scope>
    <source>
        <strain evidence="3 4">S276</strain>
    </source>
</reference>
<feature type="compositionally biased region" description="Basic and acidic residues" evidence="1">
    <location>
        <begin position="261"/>
        <end position="275"/>
    </location>
</feature>
<feature type="domain" description="Integrase catalytic" evidence="2">
    <location>
        <begin position="26"/>
        <end position="189"/>
    </location>
</feature>
<feature type="compositionally biased region" description="Gly residues" evidence="1">
    <location>
        <begin position="519"/>
        <end position="535"/>
    </location>
</feature>
<dbReference type="InterPro" id="IPR050951">
    <property type="entry name" value="Retrovirus_Pol_polyprotein"/>
</dbReference>
<comment type="caution">
    <text evidence="3">The sequence shown here is derived from an EMBL/GenBank/DDBJ whole genome shotgun (WGS) entry which is preliminary data.</text>
</comment>
<accession>A0A388L9E0</accession>
<protein>
    <recommendedName>
        <fullName evidence="2">Integrase catalytic domain-containing protein</fullName>
    </recommendedName>
</protein>
<feature type="compositionally biased region" description="Pro residues" evidence="1">
    <location>
        <begin position="506"/>
        <end position="517"/>
    </location>
</feature>
<dbReference type="PANTHER" id="PTHR37984">
    <property type="entry name" value="PROTEIN CBG26694"/>
    <property type="match status" value="1"/>
</dbReference>
<organism evidence="3 4">
    <name type="scientific">Chara braunii</name>
    <name type="common">Braun's stonewort</name>
    <dbReference type="NCBI Taxonomy" id="69332"/>
    <lineage>
        <taxon>Eukaryota</taxon>
        <taxon>Viridiplantae</taxon>
        <taxon>Streptophyta</taxon>
        <taxon>Charophyceae</taxon>
        <taxon>Charales</taxon>
        <taxon>Characeae</taxon>
        <taxon>Chara</taxon>
    </lineage>
</organism>
<dbReference type="Gene3D" id="3.30.420.10">
    <property type="entry name" value="Ribonuclease H-like superfamily/Ribonuclease H"/>
    <property type="match status" value="1"/>
</dbReference>
<feature type="compositionally biased region" description="Basic and acidic residues" evidence="1">
    <location>
        <begin position="599"/>
        <end position="610"/>
    </location>
</feature>
<dbReference type="Proteomes" id="UP000265515">
    <property type="component" value="Unassembled WGS sequence"/>
</dbReference>
<dbReference type="PANTHER" id="PTHR37984:SF5">
    <property type="entry name" value="PROTEIN NYNRIN-LIKE"/>
    <property type="match status" value="1"/>
</dbReference>
<dbReference type="InterPro" id="IPR036397">
    <property type="entry name" value="RNaseH_sf"/>
</dbReference>
<dbReference type="GO" id="GO:0003676">
    <property type="term" value="F:nucleic acid binding"/>
    <property type="evidence" value="ECO:0007669"/>
    <property type="project" value="InterPro"/>
</dbReference>
<name>A0A388L9E0_CHABU</name>
<evidence type="ECO:0000256" key="1">
    <source>
        <dbReference type="SAM" id="MobiDB-lite"/>
    </source>
</evidence>
<proteinExistence type="predicted"/>
<evidence type="ECO:0000259" key="2">
    <source>
        <dbReference type="PROSITE" id="PS50994"/>
    </source>
</evidence>
<evidence type="ECO:0000313" key="4">
    <source>
        <dbReference type="Proteomes" id="UP000265515"/>
    </source>
</evidence>
<sequence length="735" mass="81540">MMLTMVIKYCQSCVPCQERSAQRPGEPLHPRLEREVGVVVHLDLLFMPAGENGCNYIFDARDNLTGFVDGRAIRTKTDPVLTNCIEEYYLRYPFVKEFVMDQGSEFTCNEVRTLLAGYSAVANYTTVAHPQANAPLERGHSTITNLLANWTEGKPSQWRKFLRAAFFVENVTVKRTTKYAPITLWYGRHATFPIESFMKAWRRHDLEVNLSFEELLDIRARQVGAAEERLREATERPLARQIRDRAHDWEDCQAQLRQAFRRPEPERPEPRVERRQRSKRPRRDPETRGAIAIRRGRKASAQREEPAEPVQAAEPAQAAEPVQAAGPAQVAELPPTRGLELVEFCQITGSDLRGLSPKLPEEREAVLLRMWLDRLEAHLDVFQWGTSQLGGDPVELAQYEPAEEPPGPESEAEPHESGELGTEEVITIGDDTPPPTPIPEQVRQYWPEGIPEPDSEEIPVPPLETITLPPKQAEPGEREESERARIHTIVPPQLAEHAAEHLDTEVPPPKEPPPELPPAGGGVSAGVPLRGGHGARAGRPSGETAEEKSVRVQARIAEIYEKKVRMEAAGEAPTPPVDPGTRPPQPGGMEKVFLDSAEAEARRKAEEKSFSFRASTELASQQVTPMAIETPAEKPAQRPQSPPAGGSSAERSPTILLEVRGGTVTGAVVAAEPETMEEEASRLDEIVAAMELDMPSGGPQRQETPERVLEMGELKTQWGSWATEADSGGRMSEQH</sequence>
<feature type="region of interest" description="Disordered" evidence="1">
    <location>
        <begin position="258"/>
        <end position="329"/>
    </location>
</feature>
<gene>
    <name evidence="3" type="ORF">CBR_g28636</name>
</gene>
<feature type="region of interest" description="Disordered" evidence="1">
    <location>
        <begin position="496"/>
        <end position="653"/>
    </location>
</feature>
<dbReference type="SUPFAM" id="SSF53098">
    <property type="entry name" value="Ribonuclease H-like"/>
    <property type="match status" value="1"/>
</dbReference>
<feature type="compositionally biased region" description="Pro residues" evidence="1">
    <location>
        <begin position="573"/>
        <end position="586"/>
    </location>
</feature>
<feature type="compositionally biased region" description="Low complexity" evidence="1">
    <location>
        <begin position="308"/>
        <end position="329"/>
    </location>
</feature>
<dbReference type="InterPro" id="IPR001584">
    <property type="entry name" value="Integrase_cat-core"/>
</dbReference>
<feature type="region of interest" description="Disordered" evidence="1">
    <location>
        <begin position="713"/>
        <end position="735"/>
    </location>
</feature>
<dbReference type="OrthoDB" id="441971at2759"/>
<feature type="compositionally biased region" description="Polar residues" evidence="1">
    <location>
        <begin position="612"/>
        <end position="624"/>
    </location>
</feature>
<dbReference type="EMBL" id="BFEA01000306">
    <property type="protein sequence ID" value="GBG78921.1"/>
    <property type="molecule type" value="Genomic_DNA"/>
</dbReference>
<feature type="compositionally biased region" description="Basic and acidic residues" evidence="1">
    <location>
        <begin position="474"/>
        <end position="483"/>
    </location>
</feature>
<dbReference type="InterPro" id="IPR012337">
    <property type="entry name" value="RNaseH-like_sf"/>
</dbReference>
<dbReference type="PROSITE" id="PS50994">
    <property type="entry name" value="INTEGRASE"/>
    <property type="match status" value="1"/>
</dbReference>